<dbReference type="STRING" id="342668.A0A1B8G7M2"/>
<dbReference type="InterPro" id="IPR036128">
    <property type="entry name" value="Plus3-like_sf"/>
</dbReference>
<name>A0A1B8G7M2_9PEZI</name>
<dbReference type="PANTHER" id="PTHR13115">
    <property type="entry name" value="RNA POLYMERASE-ASSOCIATED PROTEIN RTF1 HOMOLOG"/>
    <property type="match status" value="1"/>
</dbReference>
<accession>A0A1B8G7M2</accession>
<evidence type="ECO:0000256" key="4">
    <source>
        <dbReference type="ARBA" id="ARBA00023242"/>
    </source>
</evidence>
<feature type="compositionally biased region" description="Acidic residues" evidence="5">
    <location>
        <begin position="227"/>
        <end position="239"/>
    </location>
</feature>
<reference evidence="8" key="2">
    <citation type="journal article" date="2018" name="Nat. Commun.">
        <title>Extreme sensitivity to ultraviolet light in the fungal pathogen causing white-nose syndrome of bats.</title>
        <authorList>
            <person name="Palmer J.M."/>
            <person name="Drees K.P."/>
            <person name="Foster J.T."/>
            <person name="Lindner D.L."/>
        </authorList>
    </citation>
    <scope>NUCLEOTIDE SEQUENCE [LARGE SCALE GENOMIC DNA]</scope>
    <source>
        <strain evidence="8">UAMH 10579</strain>
    </source>
</reference>
<evidence type="ECO:0000256" key="3">
    <source>
        <dbReference type="ARBA" id="ARBA00023163"/>
    </source>
</evidence>
<keyword evidence="3" id="KW-0804">Transcription</keyword>
<keyword evidence="4" id="KW-0539">Nucleus</keyword>
<evidence type="ECO:0000259" key="6">
    <source>
        <dbReference type="PROSITE" id="PS51360"/>
    </source>
</evidence>
<dbReference type="SMART" id="SM00719">
    <property type="entry name" value="Plus3"/>
    <property type="match status" value="1"/>
</dbReference>
<evidence type="ECO:0000256" key="2">
    <source>
        <dbReference type="ARBA" id="ARBA00023015"/>
    </source>
</evidence>
<dbReference type="Proteomes" id="UP000091956">
    <property type="component" value="Unassembled WGS sequence"/>
</dbReference>
<feature type="compositionally biased region" description="Basic and acidic residues" evidence="5">
    <location>
        <begin position="194"/>
        <end position="226"/>
    </location>
</feature>
<proteinExistence type="predicted"/>
<protein>
    <recommendedName>
        <fullName evidence="6">Plus3 domain-containing protein</fullName>
    </recommendedName>
</protein>
<evidence type="ECO:0000313" key="7">
    <source>
        <dbReference type="EMBL" id="OBT91830.1"/>
    </source>
</evidence>
<dbReference type="EMBL" id="KV460279">
    <property type="protein sequence ID" value="OBT91830.1"/>
    <property type="molecule type" value="Genomic_DNA"/>
</dbReference>
<dbReference type="InterPro" id="IPR004343">
    <property type="entry name" value="Plus-3_dom"/>
</dbReference>
<dbReference type="GeneID" id="28843559"/>
<keyword evidence="8" id="KW-1185">Reference proteome</keyword>
<dbReference type="OrthoDB" id="166375at2759"/>
<evidence type="ECO:0000256" key="1">
    <source>
        <dbReference type="ARBA" id="ARBA00004123"/>
    </source>
</evidence>
<dbReference type="GO" id="GO:1990269">
    <property type="term" value="F:RNA polymerase II C-terminal domain phosphoserine binding"/>
    <property type="evidence" value="ECO:0007669"/>
    <property type="project" value="TreeGrafter"/>
</dbReference>
<feature type="compositionally biased region" description="Low complexity" evidence="5">
    <location>
        <begin position="64"/>
        <end position="75"/>
    </location>
</feature>
<evidence type="ECO:0000256" key="5">
    <source>
        <dbReference type="SAM" id="MobiDB-lite"/>
    </source>
</evidence>
<gene>
    <name evidence="7" type="ORF">VE01_10173</name>
</gene>
<feature type="region of interest" description="Disordered" evidence="5">
    <location>
        <begin position="1"/>
        <end position="109"/>
    </location>
</feature>
<dbReference type="GO" id="GO:0016593">
    <property type="term" value="C:Cdc73/Paf1 complex"/>
    <property type="evidence" value="ECO:0007669"/>
    <property type="project" value="TreeGrafter"/>
</dbReference>
<dbReference type="AlphaFoldDB" id="A0A1B8G7M2"/>
<dbReference type="SUPFAM" id="SSF159042">
    <property type="entry name" value="Plus3-like"/>
    <property type="match status" value="1"/>
</dbReference>
<reference evidence="7 8" key="1">
    <citation type="submission" date="2016-03" db="EMBL/GenBank/DDBJ databases">
        <title>Comparative genomics of Pseudogymnoascus destructans, the fungus causing white-nose syndrome of bats.</title>
        <authorList>
            <person name="Palmer J.M."/>
            <person name="Drees K.P."/>
            <person name="Foster J.T."/>
            <person name="Lindner D.L."/>
        </authorList>
    </citation>
    <scope>NUCLEOTIDE SEQUENCE [LARGE SCALE GENOMIC DNA]</scope>
    <source>
        <strain evidence="7 8">UAMH 10579</strain>
    </source>
</reference>
<feature type="region of interest" description="Disordered" evidence="5">
    <location>
        <begin position="537"/>
        <end position="562"/>
    </location>
</feature>
<dbReference type="PANTHER" id="PTHR13115:SF8">
    <property type="entry name" value="RNA POLYMERASE-ASSOCIATED PROTEIN RTF1 HOMOLOG"/>
    <property type="match status" value="1"/>
</dbReference>
<dbReference type="Gene3D" id="3.90.70.200">
    <property type="entry name" value="Plus-3 domain"/>
    <property type="match status" value="1"/>
</dbReference>
<evidence type="ECO:0000313" key="8">
    <source>
        <dbReference type="Proteomes" id="UP000091956"/>
    </source>
</evidence>
<dbReference type="GO" id="GO:0003677">
    <property type="term" value="F:DNA binding"/>
    <property type="evidence" value="ECO:0007669"/>
    <property type="project" value="InterPro"/>
</dbReference>
<dbReference type="Pfam" id="PF03126">
    <property type="entry name" value="Plus-3"/>
    <property type="match status" value="1"/>
</dbReference>
<organism evidence="7 8">
    <name type="scientific">Pseudogymnoascus verrucosus</name>
    <dbReference type="NCBI Taxonomy" id="342668"/>
    <lineage>
        <taxon>Eukaryota</taxon>
        <taxon>Fungi</taxon>
        <taxon>Dikarya</taxon>
        <taxon>Ascomycota</taxon>
        <taxon>Pezizomycotina</taxon>
        <taxon>Leotiomycetes</taxon>
        <taxon>Thelebolales</taxon>
        <taxon>Thelebolaceae</taxon>
        <taxon>Pseudogymnoascus</taxon>
    </lineage>
</organism>
<dbReference type="FunFam" id="3.90.70.200:FF:000005">
    <property type="entry name" value="Related to Pol II transcription elongation factor"/>
    <property type="match status" value="1"/>
</dbReference>
<dbReference type="RefSeq" id="XP_018125563.1">
    <property type="nucleotide sequence ID" value="XM_018279579.2"/>
</dbReference>
<keyword evidence="2" id="KW-0805">Transcription regulation</keyword>
<feature type="compositionally biased region" description="Polar residues" evidence="5">
    <location>
        <begin position="25"/>
        <end position="44"/>
    </location>
</feature>
<feature type="domain" description="Plus3" evidence="6">
    <location>
        <begin position="258"/>
        <end position="395"/>
    </location>
</feature>
<comment type="subcellular location">
    <subcellularLocation>
        <location evidence="1">Nucleus</location>
    </subcellularLocation>
</comment>
<dbReference type="PROSITE" id="PS51360">
    <property type="entry name" value="PLUS3"/>
    <property type="match status" value="1"/>
</dbReference>
<feature type="region of interest" description="Disordered" evidence="5">
    <location>
        <begin position="143"/>
        <end position="263"/>
    </location>
</feature>
<sequence length="608" mass="67249">MSDIDEELLALAGDASSDEEDTAPVTATRTASDSPDANTPSGSKGTAKKARGRRAESEEEGEASSRNSSPDSQRSAPMDESESDSDNGPAMFDDGDRYPLEGKFVNSSDRAEILAMPEIKREEILAERSMEIERDRQNRALRQLLHAREAEQKRGDKKRKAGNADLDENQRKTSRQRTKVGGGRVGEASSGIDSLKRARDEKADRLKRRKEDLERNGGHRANNHDQSDDDAGADSELEWDDGKAKHGRSASPPTHSPPCELPDVQKVSIGRTKFAKLCFYPGFEDAYNGGFVRVSVGADKATGDNVYRMAQIMGFEEGKPYALEKENGQTFVTTQYVTAAHGKAVRPWPFFTCSNSPITEAEFKRYMQTCAVEKVNIPTRRQLATQVGRIDALVNRSWTEAELTEKLRRSGALAAKYKSVDRNKLNKRLNQAKLLGDVDRQEEIKAELAALEGPKLAFGTSLHKTPAQTGPRTLSQQDRLAILNQENRRKNNEEIKAAQLREMREQRRIEAAIARGEDAVVDHSRRVRTRAVLKHDVNKESGSGASTPAKVATPKLSPKKESGVLPHMAKLHAEMEKQKQNGGIATMRRPLCDDDIIGAIDLGIEIEL</sequence>